<proteinExistence type="predicted"/>
<dbReference type="AlphaFoldDB" id="A0A926VLC3"/>
<dbReference type="RefSeq" id="WP_190474965.1">
    <property type="nucleotide sequence ID" value="NZ_JACJPW010000161.1"/>
</dbReference>
<protein>
    <submittedName>
        <fullName evidence="1">Uncharacterized protein</fullName>
    </submittedName>
</protein>
<comment type="caution">
    <text evidence="1">The sequence shown here is derived from an EMBL/GenBank/DDBJ whole genome shotgun (WGS) entry which is preliminary data.</text>
</comment>
<organism evidence="1 2">
    <name type="scientific">Aerosakkonema funiforme FACHB-1375</name>
    <dbReference type="NCBI Taxonomy" id="2949571"/>
    <lineage>
        <taxon>Bacteria</taxon>
        <taxon>Bacillati</taxon>
        <taxon>Cyanobacteriota</taxon>
        <taxon>Cyanophyceae</taxon>
        <taxon>Oscillatoriophycideae</taxon>
        <taxon>Aerosakkonematales</taxon>
        <taxon>Aerosakkonemataceae</taxon>
        <taxon>Aerosakkonema</taxon>
    </lineage>
</organism>
<dbReference type="Proteomes" id="UP000641646">
    <property type="component" value="Unassembled WGS sequence"/>
</dbReference>
<sequence>MDTEQMREALTSPETELYFSLRSHFPQELIEAEVALLEPEYQKRFKEKESLWALRDDKRKKIRLDLNNDGNLEWFIVVGPGKLIYANRPRSPIIINGVDIGCDVLVQVESYPEAVP</sequence>
<dbReference type="EMBL" id="JACJPW010000161">
    <property type="protein sequence ID" value="MBD2186040.1"/>
    <property type="molecule type" value="Genomic_DNA"/>
</dbReference>
<evidence type="ECO:0000313" key="2">
    <source>
        <dbReference type="Proteomes" id="UP000641646"/>
    </source>
</evidence>
<gene>
    <name evidence="1" type="ORF">H6G03_34125</name>
</gene>
<accession>A0A926VLC3</accession>
<evidence type="ECO:0000313" key="1">
    <source>
        <dbReference type="EMBL" id="MBD2186040.1"/>
    </source>
</evidence>
<reference evidence="1" key="1">
    <citation type="journal article" date="2015" name="ISME J.">
        <title>Draft Genome Sequence of Streptomyces incarnatus NRRL8089, which Produces the Nucleoside Antibiotic Sinefungin.</title>
        <authorList>
            <person name="Oshima K."/>
            <person name="Hattori M."/>
            <person name="Shimizu H."/>
            <person name="Fukuda K."/>
            <person name="Nemoto M."/>
            <person name="Inagaki K."/>
            <person name="Tamura T."/>
        </authorList>
    </citation>
    <scope>NUCLEOTIDE SEQUENCE</scope>
    <source>
        <strain evidence="1">FACHB-1375</strain>
    </source>
</reference>
<name>A0A926VLC3_9CYAN</name>
<keyword evidence="2" id="KW-1185">Reference proteome</keyword>
<reference evidence="1" key="2">
    <citation type="submission" date="2020-08" db="EMBL/GenBank/DDBJ databases">
        <authorList>
            <person name="Chen M."/>
            <person name="Teng W."/>
            <person name="Zhao L."/>
            <person name="Hu C."/>
            <person name="Zhou Y."/>
            <person name="Han B."/>
            <person name="Song L."/>
            <person name="Shu W."/>
        </authorList>
    </citation>
    <scope>NUCLEOTIDE SEQUENCE</scope>
    <source>
        <strain evidence="1">FACHB-1375</strain>
    </source>
</reference>